<proteinExistence type="predicted"/>
<organism evidence="4 5">
    <name type="scientific">Origma solitaria</name>
    <dbReference type="NCBI Taxonomy" id="720586"/>
    <lineage>
        <taxon>Eukaryota</taxon>
        <taxon>Metazoa</taxon>
        <taxon>Chordata</taxon>
        <taxon>Craniata</taxon>
        <taxon>Vertebrata</taxon>
        <taxon>Euteleostomi</taxon>
        <taxon>Archelosauria</taxon>
        <taxon>Archosauria</taxon>
        <taxon>Dinosauria</taxon>
        <taxon>Saurischia</taxon>
        <taxon>Theropoda</taxon>
        <taxon>Coelurosauria</taxon>
        <taxon>Aves</taxon>
        <taxon>Neognathae</taxon>
        <taxon>Neoaves</taxon>
        <taxon>Telluraves</taxon>
        <taxon>Australaves</taxon>
        <taxon>Passeriformes</taxon>
        <taxon>Meliphagoidea</taxon>
        <taxon>Acanthizidae</taxon>
        <taxon>Origma</taxon>
    </lineage>
</organism>
<dbReference type="EMBL" id="VZRL01003377">
    <property type="protein sequence ID" value="NWV23209.1"/>
    <property type="molecule type" value="Genomic_DNA"/>
</dbReference>
<dbReference type="SUPFAM" id="SSF54452">
    <property type="entry name" value="MHC antigen-recognition domain"/>
    <property type="match status" value="1"/>
</dbReference>
<reference evidence="4 5" key="1">
    <citation type="submission" date="2019-09" db="EMBL/GenBank/DDBJ databases">
        <title>Bird 10,000 Genomes (B10K) Project - Family phase.</title>
        <authorList>
            <person name="Zhang G."/>
        </authorList>
    </citation>
    <scope>NUCLEOTIDE SEQUENCE [LARGE SCALE GENOMIC DNA]</scope>
    <source>
        <strain evidence="4">B10K-DU-029-52</strain>
    </source>
</reference>
<gene>
    <name evidence="4" type="primary">Hladrb4</name>
    <name evidence="4" type="ORF">ORISOL_R08891</name>
</gene>
<dbReference type="InterPro" id="IPR011162">
    <property type="entry name" value="MHC_I/II-like_Ag-recog"/>
</dbReference>
<feature type="chain" id="PRO_5029502452" evidence="2">
    <location>
        <begin position="18"/>
        <end position="113"/>
    </location>
</feature>
<dbReference type="SMART" id="SM00921">
    <property type="entry name" value="MHC_II_beta"/>
    <property type="match status" value="1"/>
</dbReference>
<dbReference type="InterPro" id="IPR014745">
    <property type="entry name" value="MHC_II_a/b_N"/>
</dbReference>
<dbReference type="InterPro" id="IPR000353">
    <property type="entry name" value="MHC_II_b_N"/>
</dbReference>
<dbReference type="Proteomes" id="UP000571324">
    <property type="component" value="Unassembled WGS sequence"/>
</dbReference>
<feature type="non-terminal residue" evidence="4">
    <location>
        <position position="113"/>
    </location>
</feature>
<keyword evidence="1" id="KW-0325">Glycoprotein</keyword>
<comment type="caution">
    <text evidence="4">The sequence shown here is derived from an EMBL/GenBank/DDBJ whole genome shotgun (WGS) entry which is preliminary data.</text>
</comment>
<feature type="signal peptide" evidence="2">
    <location>
        <begin position="1"/>
        <end position="17"/>
    </location>
</feature>
<feature type="domain" description="MHC class II beta chain N-terminal" evidence="3">
    <location>
        <begin position="29"/>
        <end position="103"/>
    </location>
</feature>
<feature type="non-terminal residue" evidence="4">
    <location>
        <position position="1"/>
    </location>
</feature>
<dbReference type="GO" id="GO:0019882">
    <property type="term" value="P:antigen processing and presentation"/>
    <property type="evidence" value="ECO:0007669"/>
    <property type="project" value="InterPro"/>
</dbReference>
<evidence type="ECO:0000259" key="3">
    <source>
        <dbReference type="SMART" id="SM00921"/>
    </source>
</evidence>
<evidence type="ECO:0000313" key="5">
    <source>
        <dbReference type="Proteomes" id="UP000571324"/>
    </source>
</evidence>
<dbReference type="GO" id="GO:0006955">
    <property type="term" value="P:immune response"/>
    <property type="evidence" value="ECO:0007669"/>
    <property type="project" value="InterPro"/>
</dbReference>
<evidence type="ECO:0000256" key="1">
    <source>
        <dbReference type="ARBA" id="ARBA00023180"/>
    </source>
</evidence>
<protein>
    <submittedName>
        <fullName evidence="4">DRB4 protein</fullName>
    </submittedName>
</protein>
<keyword evidence="2" id="KW-0732">Signal</keyword>
<keyword evidence="5" id="KW-1185">Reference proteome</keyword>
<dbReference type="AlphaFoldDB" id="A0A7K6D8C5"/>
<sequence length="113" mass="12827">AVLVALVVLGAPTAAGAELSGIFQEFYKCECHFINGTEKVRLVVRLIYSRVEFTRFNSDVGLYVGFSPYGVEQAKYQDSDPVFMETIRTAVEWYSPHNYKCVTTFSVERRGER</sequence>
<dbReference type="GO" id="GO:0042613">
    <property type="term" value="C:MHC class II protein complex"/>
    <property type="evidence" value="ECO:0007669"/>
    <property type="project" value="InterPro"/>
</dbReference>
<dbReference type="Gene3D" id="3.10.320.10">
    <property type="entry name" value="Class II Histocompatibility Antigen, M Beta Chain, Chain B, domain 1"/>
    <property type="match status" value="1"/>
</dbReference>
<evidence type="ECO:0000313" key="4">
    <source>
        <dbReference type="EMBL" id="NWV23209.1"/>
    </source>
</evidence>
<evidence type="ECO:0000256" key="2">
    <source>
        <dbReference type="SAM" id="SignalP"/>
    </source>
</evidence>
<accession>A0A7K6D8C5</accession>
<dbReference type="Pfam" id="PF00969">
    <property type="entry name" value="MHC_II_beta"/>
    <property type="match status" value="1"/>
</dbReference>
<dbReference type="OrthoDB" id="10043043at2759"/>
<name>A0A7K6D8C5_9PASS</name>